<dbReference type="GO" id="GO:0005634">
    <property type="term" value="C:nucleus"/>
    <property type="evidence" value="ECO:0007669"/>
    <property type="project" value="TreeGrafter"/>
</dbReference>
<dbReference type="EC" id="3.1.3.16" evidence="2"/>
<comment type="caution">
    <text evidence="10">The sequence shown here is derived from an EMBL/GenBank/DDBJ whole genome shotgun (WGS) entry which is preliminary data.</text>
</comment>
<dbReference type="Gene3D" id="3.60.21.10">
    <property type="match status" value="2"/>
</dbReference>
<evidence type="ECO:0000256" key="8">
    <source>
        <dbReference type="ARBA" id="ARBA00048336"/>
    </source>
</evidence>
<evidence type="ECO:0000313" key="10">
    <source>
        <dbReference type="EMBL" id="CAF0736639.1"/>
    </source>
</evidence>
<dbReference type="Pfam" id="PF16891">
    <property type="entry name" value="STPPase_N"/>
    <property type="match status" value="1"/>
</dbReference>
<dbReference type="AlphaFoldDB" id="A0A813NB75"/>
<evidence type="ECO:0000256" key="1">
    <source>
        <dbReference type="ARBA" id="ARBA00001936"/>
    </source>
</evidence>
<evidence type="ECO:0000256" key="7">
    <source>
        <dbReference type="ARBA" id="ARBA00047761"/>
    </source>
</evidence>
<evidence type="ECO:0000256" key="5">
    <source>
        <dbReference type="ARBA" id="ARBA00022912"/>
    </source>
</evidence>
<dbReference type="InterPro" id="IPR006186">
    <property type="entry name" value="Ser/Thr-sp_prot-phosphatase"/>
</dbReference>
<evidence type="ECO:0000256" key="2">
    <source>
        <dbReference type="ARBA" id="ARBA00013081"/>
    </source>
</evidence>
<comment type="cofactor">
    <cofactor evidence="1">
        <name>Mn(2+)</name>
        <dbReference type="ChEBI" id="CHEBI:29035"/>
    </cofactor>
</comment>
<gene>
    <name evidence="10" type="ORF">JYZ213_LOCUS1601</name>
</gene>
<dbReference type="Proteomes" id="UP000663845">
    <property type="component" value="Unassembled WGS sequence"/>
</dbReference>
<dbReference type="GO" id="GO:0005737">
    <property type="term" value="C:cytoplasm"/>
    <property type="evidence" value="ECO:0007669"/>
    <property type="project" value="TreeGrafter"/>
</dbReference>
<dbReference type="InterPro" id="IPR029052">
    <property type="entry name" value="Metallo-depent_PP-like"/>
</dbReference>
<dbReference type="PANTHER" id="PTHR11668">
    <property type="entry name" value="SERINE/THREONINE PROTEIN PHOSPHATASE"/>
    <property type="match status" value="1"/>
</dbReference>
<keyword evidence="6" id="KW-0464">Manganese</keyword>
<evidence type="ECO:0000256" key="6">
    <source>
        <dbReference type="ARBA" id="ARBA00023211"/>
    </source>
</evidence>
<keyword evidence="4" id="KW-0378">Hydrolase</keyword>
<keyword evidence="3" id="KW-0479">Metal-binding</keyword>
<comment type="catalytic activity">
    <reaction evidence="8">
        <text>O-phospho-L-threonyl-[protein] + H2O = L-threonyl-[protein] + phosphate</text>
        <dbReference type="Rhea" id="RHEA:47004"/>
        <dbReference type="Rhea" id="RHEA-COMP:11060"/>
        <dbReference type="Rhea" id="RHEA-COMP:11605"/>
        <dbReference type="ChEBI" id="CHEBI:15377"/>
        <dbReference type="ChEBI" id="CHEBI:30013"/>
        <dbReference type="ChEBI" id="CHEBI:43474"/>
        <dbReference type="ChEBI" id="CHEBI:61977"/>
        <dbReference type="EC" id="3.1.3.16"/>
    </reaction>
</comment>
<evidence type="ECO:0000259" key="9">
    <source>
        <dbReference type="SMART" id="SM00156"/>
    </source>
</evidence>
<proteinExistence type="predicted"/>
<evidence type="ECO:0000256" key="4">
    <source>
        <dbReference type="ARBA" id="ARBA00022801"/>
    </source>
</evidence>
<dbReference type="InterPro" id="IPR031675">
    <property type="entry name" value="STPPase_N"/>
</dbReference>
<dbReference type="SUPFAM" id="SSF56300">
    <property type="entry name" value="Metallo-dependent phosphatases"/>
    <property type="match status" value="2"/>
</dbReference>
<dbReference type="SMART" id="SM00156">
    <property type="entry name" value="PP2Ac"/>
    <property type="match status" value="1"/>
</dbReference>
<dbReference type="GO" id="GO:0046872">
    <property type="term" value="F:metal ion binding"/>
    <property type="evidence" value="ECO:0007669"/>
    <property type="project" value="UniProtKB-KW"/>
</dbReference>
<sequence length="224" mass="25769">MMTSKLNVDNLIERLLEAREVPISEKFDQISDDEIKFLCEKSKEIFLSQPVLLELQAPINICGNICGQYTDLFRHFDQSGFPFESNYLFLGGYVNRGKQSLETICLLLAYKVTENGYEFFADRQLVTIFSTPDYVGEFDNAGALMRVDQNLMCSFMVLPSKTKKIEKQDDLNLKLSHATQVSTNNISNLFLIRMDICHKYVKWADIDDVIPSNEPTLYALYKEL</sequence>
<dbReference type="PANTHER" id="PTHR11668:SF300">
    <property type="entry name" value="SERINE_THREONINE-PROTEIN PHOSPHATASE"/>
    <property type="match status" value="1"/>
</dbReference>
<comment type="catalytic activity">
    <reaction evidence="7">
        <text>O-phospho-L-seryl-[protein] + H2O = L-seryl-[protein] + phosphate</text>
        <dbReference type="Rhea" id="RHEA:20629"/>
        <dbReference type="Rhea" id="RHEA-COMP:9863"/>
        <dbReference type="Rhea" id="RHEA-COMP:11604"/>
        <dbReference type="ChEBI" id="CHEBI:15377"/>
        <dbReference type="ChEBI" id="CHEBI:29999"/>
        <dbReference type="ChEBI" id="CHEBI:43474"/>
        <dbReference type="ChEBI" id="CHEBI:83421"/>
        <dbReference type="EC" id="3.1.3.16"/>
    </reaction>
</comment>
<accession>A0A813NB75</accession>
<dbReference type="GO" id="GO:0004722">
    <property type="term" value="F:protein serine/threonine phosphatase activity"/>
    <property type="evidence" value="ECO:0007669"/>
    <property type="project" value="UniProtKB-EC"/>
</dbReference>
<dbReference type="InterPro" id="IPR050341">
    <property type="entry name" value="PP1_catalytic_subunit"/>
</dbReference>
<keyword evidence="5" id="KW-0904">Protein phosphatase</keyword>
<evidence type="ECO:0000313" key="11">
    <source>
        <dbReference type="Proteomes" id="UP000663845"/>
    </source>
</evidence>
<dbReference type="EMBL" id="CAJNOG010000007">
    <property type="protein sequence ID" value="CAF0736639.1"/>
    <property type="molecule type" value="Genomic_DNA"/>
</dbReference>
<reference evidence="10" key="1">
    <citation type="submission" date="2021-02" db="EMBL/GenBank/DDBJ databases">
        <authorList>
            <person name="Nowell W R."/>
        </authorList>
    </citation>
    <scope>NUCLEOTIDE SEQUENCE</scope>
</reference>
<feature type="domain" description="Serine/threonine specific protein phosphatases" evidence="9">
    <location>
        <begin position="30"/>
        <end position="162"/>
    </location>
</feature>
<protein>
    <recommendedName>
        <fullName evidence="2">protein-serine/threonine phosphatase</fullName>
        <ecNumber evidence="2">3.1.3.16</ecNumber>
    </recommendedName>
</protein>
<evidence type="ECO:0000256" key="3">
    <source>
        <dbReference type="ARBA" id="ARBA00022723"/>
    </source>
</evidence>
<dbReference type="PRINTS" id="PR00114">
    <property type="entry name" value="STPHPHTASE"/>
</dbReference>
<organism evidence="10 11">
    <name type="scientific">Adineta steineri</name>
    <dbReference type="NCBI Taxonomy" id="433720"/>
    <lineage>
        <taxon>Eukaryota</taxon>
        <taxon>Metazoa</taxon>
        <taxon>Spiralia</taxon>
        <taxon>Gnathifera</taxon>
        <taxon>Rotifera</taxon>
        <taxon>Eurotatoria</taxon>
        <taxon>Bdelloidea</taxon>
        <taxon>Adinetida</taxon>
        <taxon>Adinetidae</taxon>
        <taxon>Adineta</taxon>
    </lineage>
</organism>
<name>A0A813NB75_9BILA</name>